<dbReference type="Proteomes" id="UP000730161">
    <property type="component" value="Unassembled WGS sequence"/>
</dbReference>
<keyword evidence="3" id="KW-1185">Reference proteome</keyword>
<comment type="caution">
    <text evidence="2">The sequence shown here is derived from an EMBL/GenBank/DDBJ whole genome shotgun (WGS) entry which is preliminary data.</text>
</comment>
<name>A0A8J8B3N7_9EURY</name>
<evidence type="ECO:0000256" key="1">
    <source>
        <dbReference type="SAM" id="MobiDB-lite"/>
    </source>
</evidence>
<dbReference type="EMBL" id="JWHL01000002">
    <property type="protein sequence ID" value="MBR1368410.1"/>
    <property type="molecule type" value="Genomic_DNA"/>
</dbReference>
<sequence>MVPPIQIRPETKAWLDEAKKHPEETDDEALNRILDEVVDTEPIGEETLVRIEEAIADLRKGRCRPFEEVVQKHGLR</sequence>
<reference evidence="2" key="1">
    <citation type="submission" date="2014-12" db="EMBL/GenBank/DDBJ databases">
        <authorList>
            <person name="Huang H.-H."/>
            <person name="Chen S.-C."/>
            <person name="Lai M.-C."/>
        </authorList>
    </citation>
    <scope>NUCLEOTIDE SEQUENCE</scope>
    <source>
        <strain evidence="2">K1F9705b</strain>
    </source>
</reference>
<feature type="compositionally biased region" description="Basic and acidic residues" evidence="1">
    <location>
        <begin position="9"/>
        <end position="26"/>
    </location>
</feature>
<feature type="region of interest" description="Disordered" evidence="1">
    <location>
        <begin position="1"/>
        <end position="26"/>
    </location>
</feature>
<evidence type="ECO:0000313" key="3">
    <source>
        <dbReference type="Proteomes" id="UP000730161"/>
    </source>
</evidence>
<evidence type="ECO:0000313" key="2">
    <source>
        <dbReference type="EMBL" id="MBR1368410.1"/>
    </source>
</evidence>
<dbReference type="AlphaFoldDB" id="A0A8J8B3N7"/>
<gene>
    <name evidence="2" type="ORF">RJ53_02395</name>
</gene>
<dbReference type="RefSeq" id="WP_211530020.1">
    <property type="nucleotide sequence ID" value="NZ_JWHL01000002.1"/>
</dbReference>
<organism evidence="2 3">
    <name type="scientific">Methanocalculus chunghsingensis</name>
    <dbReference type="NCBI Taxonomy" id="156457"/>
    <lineage>
        <taxon>Archaea</taxon>
        <taxon>Methanobacteriati</taxon>
        <taxon>Methanobacteriota</taxon>
        <taxon>Stenosarchaea group</taxon>
        <taxon>Methanomicrobia</taxon>
        <taxon>Methanomicrobiales</taxon>
        <taxon>Methanocalculaceae</taxon>
        <taxon>Methanocalculus</taxon>
    </lineage>
</organism>
<accession>A0A8J8B3N7</accession>
<protein>
    <submittedName>
        <fullName evidence="2">Uncharacterized protein</fullName>
    </submittedName>
</protein>
<proteinExistence type="predicted"/>